<sequence>MRGVVYPRPAHDGNPWSQWGQGIVLPDGRFLSAIGDHLGVDGNSYLYVYSPDTHQMTRFSDVASPLDHRQGDFGYGKVHAQMVQPNCDEVIVATYWGTRRGLTYSDTYTGDHLLSVNTSTLAVSDLGVPAPERGITSLAGHGDLVYGEAVDPEGRPGGDSTDTGTFFVYDTRTRQVTFHTDNPRHIGFRNLAVDGNGRAYLAGADGTLLRYEPGSELTQHDEHLPVGWLRASTAPTEDGTVYAVTREPERYVAIRPDGSISDLGPASGYIASMALSPDRTEFYVVPGAHGDSWKRGTPLLAVDVDTGREREVLKLAPLVQQHFGLTPGGTYNIAVDQASGRIHIGLNSGKSTDEPWGEVVLVTVEP</sequence>
<proteinExistence type="predicted"/>
<dbReference type="Gene3D" id="2.130.10.10">
    <property type="entry name" value="YVTN repeat-like/Quinoprotein amine dehydrogenase"/>
    <property type="match status" value="1"/>
</dbReference>
<evidence type="ECO:0000313" key="1">
    <source>
        <dbReference type="EMBL" id="XAN06504.1"/>
    </source>
</evidence>
<evidence type="ECO:0000313" key="2">
    <source>
        <dbReference type="Proteomes" id="UP001442841"/>
    </source>
</evidence>
<dbReference type="InterPro" id="IPR011044">
    <property type="entry name" value="Quino_amine_DH_bsu"/>
</dbReference>
<name>A0ABZ3FN16_9ACTN</name>
<protein>
    <submittedName>
        <fullName evidence="1">Uncharacterized protein</fullName>
    </submittedName>
</protein>
<dbReference type="SUPFAM" id="SSF50969">
    <property type="entry name" value="YVTN repeat-like/Quinoprotein amine dehydrogenase"/>
    <property type="match status" value="1"/>
</dbReference>
<accession>A0ABZ3FN16</accession>
<gene>
    <name evidence="1" type="ORF">AADG42_03990</name>
</gene>
<reference evidence="1 2" key="1">
    <citation type="submission" date="2024-04" db="EMBL/GenBank/DDBJ databases">
        <title>Isolation of an actinomycete strain from pig manure.</title>
        <authorList>
            <person name="Gong T."/>
            <person name="Yu Z."/>
            <person name="An M."/>
            <person name="Wei C."/>
            <person name="Yang W."/>
            <person name="Liu L."/>
        </authorList>
    </citation>
    <scope>NUCLEOTIDE SEQUENCE [LARGE SCALE GENOMIC DNA]</scope>
    <source>
        <strain evidence="1 2">ZF39</strain>
    </source>
</reference>
<dbReference type="InterPro" id="IPR015943">
    <property type="entry name" value="WD40/YVTN_repeat-like_dom_sf"/>
</dbReference>
<dbReference type="Proteomes" id="UP001442841">
    <property type="component" value="Chromosome"/>
</dbReference>
<keyword evidence="2" id="KW-1185">Reference proteome</keyword>
<dbReference type="RefSeq" id="WP_425307933.1">
    <property type="nucleotide sequence ID" value="NZ_CP154795.1"/>
</dbReference>
<dbReference type="EMBL" id="CP154795">
    <property type="protein sequence ID" value="XAN06504.1"/>
    <property type="molecule type" value="Genomic_DNA"/>
</dbReference>
<organism evidence="1 2">
    <name type="scientific">Ammonicoccus fulvus</name>
    <dbReference type="NCBI Taxonomy" id="3138240"/>
    <lineage>
        <taxon>Bacteria</taxon>
        <taxon>Bacillati</taxon>
        <taxon>Actinomycetota</taxon>
        <taxon>Actinomycetes</taxon>
        <taxon>Propionibacteriales</taxon>
        <taxon>Propionibacteriaceae</taxon>
        <taxon>Ammonicoccus</taxon>
    </lineage>
</organism>